<organism evidence="1">
    <name type="scientific">Barrevirus sp</name>
    <dbReference type="NCBI Taxonomy" id="2487763"/>
    <lineage>
        <taxon>Viruses</taxon>
        <taxon>Varidnaviria</taxon>
        <taxon>Bamfordvirae</taxon>
        <taxon>Nucleocytoviricota</taxon>
        <taxon>Megaviricetes</taxon>
        <taxon>Imitervirales</taxon>
        <taxon>Mimiviridae</taxon>
        <taxon>Klosneuvirinae</taxon>
    </lineage>
</organism>
<gene>
    <name evidence="1" type="ORF">Barrevirus1_23</name>
</gene>
<reference evidence="1" key="1">
    <citation type="submission" date="2018-10" db="EMBL/GenBank/DDBJ databases">
        <title>Hidden diversity of soil giant viruses.</title>
        <authorList>
            <person name="Schulz F."/>
            <person name="Alteio L."/>
            <person name="Goudeau D."/>
            <person name="Ryan E.M."/>
            <person name="Malmstrom R.R."/>
            <person name="Blanchard J."/>
            <person name="Woyke T."/>
        </authorList>
    </citation>
    <scope>NUCLEOTIDE SEQUENCE</scope>
    <source>
        <strain evidence="1">BAV1</strain>
    </source>
</reference>
<dbReference type="EMBL" id="MK071998">
    <property type="protein sequence ID" value="AYV76801.1"/>
    <property type="molecule type" value="Genomic_DNA"/>
</dbReference>
<accession>A0A3G4ZS21</accession>
<evidence type="ECO:0000313" key="1">
    <source>
        <dbReference type="EMBL" id="AYV76801.1"/>
    </source>
</evidence>
<protein>
    <submittedName>
        <fullName evidence="1">Uncharacterized protein</fullName>
    </submittedName>
</protein>
<sequence length="53" mass="6437">MSTNSDIMTMIQTNERQKEVARTRKEWDVVAYHQREIDKLYKQLKARLDRQAL</sequence>
<name>A0A3G4ZS21_9VIRU</name>
<proteinExistence type="predicted"/>